<keyword evidence="3" id="KW-0540">Nuclease</keyword>
<reference evidence="3 5" key="1">
    <citation type="submission" date="2016-10" db="EMBL/GenBank/DDBJ databases">
        <authorList>
            <person name="Cai Z."/>
        </authorList>
    </citation>
    <scope>NUCLEOTIDE SEQUENCE [LARGE SCALE GENOMIC DNA]</scope>
    <source>
        <strain evidence="3 5">DSM 25227</strain>
    </source>
</reference>
<evidence type="ECO:0000256" key="1">
    <source>
        <dbReference type="ARBA" id="ARBA00006738"/>
    </source>
</evidence>
<dbReference type="RefSeq" id="WP_109564857.1">
    <property type="nucleotide sequence ID" value="NZ_QGDJ01000006.1"/>
</dbReference>
<dbReference type="EMBL" id="QGDJ01000006">
    <property type="protein sequence ID" value="PWJ17420.1"/>
    <property type="molecule type" value="Genomic_DNA"/>
</dbReference>
<keyword evidence="4" id="KW-1185">Reference proteome</keyword>
<reference evidence="2 4" key="2">
    <citation type="submission" date="2018-03" db="EMBL/GenBank/DDBJ databases">
        <title>Genomic Encyclopedia of Archaeal and Bacterial Type Strains, Phase II (KMG-II): from individual species to whole genera.</title>
        <authorList>
            <person name="Goeker M."/>
        </authorList>
    </citation>
    <scope>NUCLEOTIDE SEQUENCE [LARGE SCALE GENOMIC DNA]</scope>
    <source>
        <strain evidence="2 4">DSM 25227</strain>
    </source>
</reference>
<sequence>MSDMRKRRGATAYQAGRVAEDQVSRYYERSGHVIAARRWRGVGGEIDVILQDGARTVFVEVKRGPTHAEAAMRLGARQIARLFDCAAEYMGSLPDGQLSEVRFDLALVDGTGRIEVIENALAA</sequence>
<dbReference type="GO" id="GO:0004519">
    <property type="term" value="F:endonuclease activity"/>
    <property type="evidence" value="ECO:0007669"/>
    <property type="project" value="UniProtKB-KW"/>
</dbReference>
<dbReference type="InterPro" id="IPR011856">
    <property type="entry name" value="tRNA_endonuc-like_dom_sf"/>
</dbReference>
<dbReference type="EMBL" id="UETC01000006">
    <property type="protein sequence ID" value="SSA47483.1"/>
    <property type="molecule type" value="Genomic_DNA"/>
</dbReference>
<evidence type="ECO:0000313" key="3">
    <source>
        <dbReference type="EMBL" id="SSA47483.1"/>
    </source>
</evidence>
<dbReference type="OrthoDB" id="9812968at2"/>
<dbReference type="PANTHER" id="PTHR34039:SF1">
    <property type="entry name" value="UPF0102 PROTEIN YRAN"/>
    <property type="match status" value="1"/>
</dbReference>
<gene>
    <name evidence="2" type="ORF">BCF38_10630</name>
    <name evidence="3" type="ORF">SAMN05421539_10630</name>
</gene>
<dbReference type="GO" id="GO:0003676">
    <property type="term" value="F:nucleic acid binding"/>
    <property type="evidence" value="ECO:0007669"/>
    <property type="project" value="InterPro"/>
</dbReference>
<evidence type="ECO:0000313" key="2">
    <source>
        <dbReference type="EMBL" id="PWJ17420.1"/>
    </source>
</evidence>
<dbReference type="SUPFAM" id="SSF52980">
    <property type="entry name" value="Restriction endonuclease-like"/>
    <property type="match status" value="1"/>
</dbReference>
<dbReference type="InterPro" id="IPR011335">
    <property type="entry name" value="Restrct_endonuc-II-like"/>
</dbReference>
<proteinExistence type="inferred from homology"/>
<protein>
    <submittedName>
        <fullName evidence="3">Putative endonuclease</fullName>
    </submittedName>
</protein>
<dbReference type="AlphaFoldDB" id="A0A2Y9C812"/>
<dbReference type="Proteomes" id="UP000245839">
    <property type="component" value="Unassembled WGS sequence"/>
</dbReference>
<dbReference type="PANTHER" id="PTHR34039">
    <property type="entry name" value="UPF0102 PROTEIN YRAN"/>
    <property type="match status" value="1"/>
</dbReference>
<evidence type="ECO:0000313" key="5">
    <source>
        <dbReference type="Proteomes" id="UP000251571"/>
    </source>
</evidence>
<name>A0A2Y9C812_9RHOB</name>
<dbReference type="Proteomes" id="UP000251571">
    <property type="component" value="Unassembled WGS sequence"/>
</dbReference>
<organism evidence="3 5">
    <name type="scientific">Jannaschia seohaensis</name>
    <dbReference type="NCBI Taxonomy" id="475081"/>
    <lineage>
        <taxon>Bacteria</taxon>
        <taxon>Pseudomonadati</taxon>
        <taxon>Pseudomonadota</taxon>
        <taxon>Alphaproteobacteria</taxon>
        <taxon>Rhodobacterales</taxon>
        <taxon>Roseobacteraceae</taxon>
        <taxon>Jannaschia</taxon>
    </lineage>
</organism>
<dbReference type="InterPro" id="IPR003509">
    <property type="entry name" value="UPF0102_YraN-like"/>
</dbReference>
<evidence type="ECO:0000313" key="4">
    <source>
        <dbReference type="Proteomes" id="UP000245839"/>
    </source>
</evidence>
<accession>A0A2Y9C812</accession>
<dbReference type="Pfam" id="PF02021">
    <property type="entry name" value="UPF0102"/>
    <property type="match status" value="1"/>
</dbReference>
<dbReference type="Gene3D" id="3.40.1350.10">
    <property type="match status" value="1"/>
</dbReference>
<keyword evidence="3" id="KW-0255">Endonuclease</keyword>
<comment type="similarity">
    <text evidence="1">Belongs to the UPF0102 family.</text>
</comment>
<keyword evidence="3" id="KW-0378">Hydrolase</keyword>